<dbReference type="EMBL" id="CAJVAX010000001">
    <property type="protein sequence ID" value="CAG7600912.1"/>
    <property type="molecule type" value="Genomic_DNA"/>
</dbReference>
<dbReference type="GO" id="GO:0016787">
    <property type="term" value="F:hydrolase activity"/>
    <property type="evidence" value="ECO:0007669"/>
    <property type="project" value="UniProtKB-KW"/>
</dbReference>
<dbReference type="SMART" id="SM00014">
    <property type="entry name" value="acidPPc"/>
    <property type="match status" value="1"/>
</dbReference>
<keyword evidence="4" id="KW-0378">Hydrolase</keyword>
<dbReference type="PANTHER" id="PTHR14969:SF62">
    <property type="entry name" value="DECAPRENYLPHOSPHORYL-5-PHOSPHORIBOSE PHOSPHATASE RV3807C-RELATED"/>
    <property type="match status" value="1"/>
</dbReference>
<proteinExistence type="predicted"/>
<evidence type="ECO:0000256" key="3">
    <source>
        <dbReference type="ARBA" id="ARBA00022692"/>
    </source>
</evidence>
<comment type="subcellular location">
    <subcellularLocation>
        <location evidence="1">Cell membrane</location>
        <topology evidence="1">Multi-pass membrane protein</topology>
    </subcellularLocation>
</comment>
<dbReference type="InterPro" id="IPR036938">
    <property type="entry name" value="PAP2/HPO_sf"/>
</dbReference>
<organism evidence="9 10">
    <name type="scientific">Actinacidiphila bryophytorum</name>
    <dbReference type="NCBI Taxonomy" id="1436133"/>
    <lineage>
        <taxon>Bacteria</taxon>
        <taxon>Bacillati</taxon>
        <taxon>Actinomycetota</taxon>
        <taxon>Actinomycetes</taxon>
        <taxon>Kitasatosporales</taxon>
        <taxon>Streptomycetaceae</taxon>
        <taxon>Actinacidiphila</taxon>
    </lineage>
</organism>
<dbReference type="InterPro" id="IPR000326">
    <property type="entry name" value="PAP2/HPO"/>
</dbReference>
<reference evidence="9" key="1">
    <citation type="submission" date="2021-06" db="EMBL/GenBank/DDBJ databases">
        <authorList>
            <person name="Arsene-Ploetze F."/>
        </authorList>
    </citation>
    <scope>NUCLEOTIDE SEQUENCE</scope>
    <source>
        <strain evidence="9">SBRY1</strain>
    </source>
</reference>
<accession>A0A9W4DYN7</accession>
<evidence type="ECO:0000313" key="10">
    <source>
        <dbReference type="Proteomes" id="UP001153328"/>
    </source>
</evidence>
<keyword evidence="10" id="KW-1185">Reference proteome</keyword>
<keyword evidence="5" id="KW-1133">Transmembrane helix</keyword>
<keyword evidence="6" id="KW-0472">Membrane</keyword>
<evidence type="ECO:0000256" key="1">
    <source>
        <dbReference type="ARBA" id="ARBA00004651"/>
    </source>
</evidence>
<dbReference type="AlphaFoldDB" id="A0A9W4DYN7"/>
<feature type="region of interest" description="Disordered" evidence="7">
    <location>
        <begin position="67"/>
        <end position="88"/>
    </location>
</feature>
<evidence type="ECO:0000256" key="4">
    <source>
        <dbReference type="ARBA" id="ARBA00022801"/>
    </source>
</evidence>
<dbReference type="SUPFAM" id="SSF48317">
    <property type="entry name" value="Acid phosphatase/Vanadium-dependent haloperoxidase"/>
    <property type="match status" value="1"/>
</dbReference>
<dbReference type="RefSeq" id="WP_307794072.1">
    <property type="nucleotide sequence ID" value="NZ_CAJVAX010000001.1"/>
</dbReference>
<feature type="domain" description="Phosphatidic acid phosphatase type 2/haloperoxidase" evidence="8">
    <location>
        <begin position="150"/>
        <end position="255"/>
    </location>
</feature>
<dbReference type="Pfam" id="PF01569">
    <property type="entry name" value="PAP2"/>
    <property type="match status" value="1"/>
</dbReference>
<keyword evidence="2" id="KW-1003">Cell membrane</keyword>
<comment type="caution">
    <text evidence="9">The sequence shown here is derived from an EMBL/GenBank/DDBJ whole genome shotgun (WGS) entry which is preliminary data.</text>
</comment>
<dbReference type="GO" id="GO:0005886">
    <property type="term" value="C:plasma membrane"/>
    <property type="evidence" value="ECO:0007669"/>
    <property type="project" value="UniProtKB-SubCell"/>
</dbReference>
<gene>
    <name evidence="9" type="ORF">SBRY_10369</name>
</gene>
<evidence type="ECO:0000256" key="6">
    <source>
        <dbReference type="ARBA" id="ARBA00023136"/>
    </source>
</evidence>
<protein>
    <submittedName>
        <fullName evidence="9">PAP2 superfamily protein</fullName>
    </submittedName>
</protein>
<dbReference type="PANTHER" id="PTHR14969">
    <property type="entry name" value="SPHINGOSINE-1-PHOSPHATE PHOSPHOHYDROLASE"/>
    <property type="match status" value="1"/>
</dbReference>
<feature type="compositionally biased region" description="Polar residues" evidence="7">
    <location>
        <begin position="1"/>
        <end position="17"/>
    </location>
</feature>
<evidence type="ECO:0000256" key="7">
    <source>
        <dbReference type="SAM" id="MobiDB-lite"/>
    </source>
</evidence>
<dbReference type="Proteomes" id="UP001153328">
    <property type="component" value="Unassembled WGS sequence"/>
</dbReference>
<dbReference type="Gene3D" id="1.20.144.10">
    <property type="entry name" value="Phosphatidic acid phosphatase type 2/haloperoxidase"/>
    <property type="match status" value="1"/>
</dbReference>
<evidence type="ECO:0000256" key="5">
    <source>
        <dbReference type="ARBA" id="ARBA00022989"/>
    </source>
</evidence>
<keyword evidence="3" id="KW-0812">Transmembrane</keyword>
<evidence type="ECO:0000256" key="2">
    <source>
        <dbReference type="ARBA" id="ARBA00022475"/>
    </source>
</evidence>
<feature type="region of interest" description="Disordered" evidence="7">
    <location>
        <begin position="1"/>
        <end position="55"/>
    </location>
</feature>
<name>A0A9W4DYN7_9ACTN</name>
<evidence type="ECO:0000259" key="8">
    <source>
        <dbReference type="SMART" id="SM00014"/>
    </source>
</evidence>
<sequence length="265" mass="26564">MRRSDSAAQRGTTSISRTAPPGSPRVLGFPPGASARTAATGGVRRMGPSGTGGLRRTALAGNVVVDLPARRDGRPSAPAGEPRTEAGHPLATVAAGFVRLDRRGLGVMRSWGRDVRVAWAVRVLGLAGEHAGVWMAVGAAGAAADGERRTAWLRATAVVGAAHLLSMGAKRVVRRPRPARSGALVRTAGRHSFPSSHAASSAAAVTAFGALLPGTPVVPVLAAAICASRAVAGVHYPSDVVCGALLGAAAARAGRTRALGGGSRG</sequence>
<evidence type="ECO:0000313" key="9">
    <source>
        <dbReference type="EMBL" id="CAG7600912.1"/>
    </source>
</evidence>